<dbReference type="Pfam" id="PF00160">
    <property type="entry name" value="Pro_isomerase"/>
    <property type="match status" value="1"/>
</dbReference>
<comment type="catalytic activity">
    <reaction evidence="1 5">
        <text>[protein]-peptidylproline (omega=180) = [protein]-peptidylproline (omega=0)</text>
        <dbReference type="Rhea" id="RHEA:16237"/>
        <dbReference type="Rhea" id="RHEA-COMP:10747"/>
        <dbReference type="Rhea" id="RHEA-COMP:10748"/>
        <dbReference type="ChEBI" id="CHEBI:83833"/>
        <dbReference type="ChEBI" id="CHEBI:83834"/>
        <dbReference type="EC" id="5.2.1.8"/>
    </reaction>
</comment>
<dbReference type="InterPro" id="IPR019734">
    <property type="entry name" value="TPR_rpt"/>
</dbReference>
<dbReference type="FunFam" id="2.40.100.10:FF:000022">
    <property type="entry name" value="Peptidyl-prolyl cis-trans isomerase CYP95"/>
    <property type="match status" value="1"/>
</dbReference>
<dbReference type="CDD" id="cd01926">
    <property type="entry name" value="cyclophilin_ABH_like"/>
    <property type="match status" value="1"/>
</dbReference>
<sequence length="483" mass="52957">MSDPIDVTTAQDGGILKTIITAAPDDALTPTPGSEVSAHYTGTLESDGSKFDSSRDRGKPFKFTIGTGQVIKGWDEGFASMKVGEVARLVIKSEYGYGDRGHPPTIPAKATLIFDVELLGFKEKEKEKWEMTPEERMEKATKLKEEGTSEFTAGNHQTAAELYKKASELVDEEEGEILPDQEKDMYVKCLGNAAMCYVKAKAWSDVIQCCNQVLNNCPEESKTNIKILYRRGLAKMHTGELKDAKVDLMAAYEIDNKNKDVRKAIADLKTKFADAKAKEKSAFGGIFGKVSMYNDKEGVFVPNAKGTNPHVFFDVSQGDDSIGRIVMQLYEDVTPKTAENFRALCTGEKGEGITGKPLHYKGSTFHRVIKDFMIQGGDFEKADGTGGESIYGIKFADENFKIKHTKGGLLSMANAGPGTNGSQFFITSRETPHLDGKHVVFGEVVEGMDVVRKIEDVSKNANDKPDVDVVITDCGQMPSDYKP</sequence>
<dbReference type="RefSeq" id="XP_002286257.1">
    <property type="nucleotide sequence ID" value="XM_002286221.1"/>
</dbReference>
<dbReference type="FunFam" id="3.10.50.40:FF:000006">
    <property type="entry name" value="Peptidyl-prolyl cis-trans isomerase"/>
    <property type="match status" value="1"/>
</dbReference>
<reference evidence="8 9" key="2">
    <citation type="journal article" date="2008" name="Nature">
        <title>The Phaeodactylum genome reveals the evolutionary history of diatom genomes.</title>
        <authorList>
            <person name="Bowler C."/>
            <person name="Allen A.E."/>
            <person name="Badger J.H."/>
            <person name="Grimwood J."/>
            <person name="Jabbari K."/>
            <person name="Kuo A."/>
            <person name="Maheswari U."/>
            <person name="Martens C."/>
            <person name="Maumus F."/>
            <person name="Otillar R.P."/>
            <person name="Rayko E."/>
            <person name="Salamov A."/>
            <person name="Vandepoele K."/>
            <person name="Beszteri B."/>
            <person name="Gruber A."/>
            <person name="Heijde M."/>
            <person name="Katinka M."/>
            <person name="Mock T."/>
            <person name="Valentin K."/>
            <person name="Verret F."/>
            <person name="Berges J.A."/>
            <person name="Brownlee C."/>
            <person name="Cadoret J.P."/>
            <person name="Chiovitti A."/>
            <person name="Choi C.J."/>
            <person name="Coesel S."/>
            <person name="De Martino A."/>
            <person name="Detter J.C."/>
            <person name="Durkin C."/>
            <person name="Falciatore A."/>
            <person name="Fournet J."/>
            <person name="Haruta M."/>
            <person name="Huysman M.J."/>
            <person name="Jenkins B.D."/>
            <person name="Jiroutova K."/>
            <person name="Jorgensen R.E."/>
            <person name="Joubert Y."/>
            <person name="Kaplan A."/>
            <person name="Kroger N."/>
            <person name="Kroth P.G."/>
            <person name="La Roche J."/>
            <person name="Lindquist E."/>
            <person name="Lommer M."/>
            <person name="Martin-Jezequel V."/>
            <person name="Lopez P.J."/>
            <person name="Lucas S."/>
            <person name="Mangogna M."/>
            <person name="McGinnis K."/>
            <person name="Medlin L.K."/>
            <person name="Montsant A."/>
            <person name="Oudot-Le Secq M.P."/>
            <person name="Napoli C."/>
            <person name="Obornik M."/>
            <person name="Parker M.S."/>
            <person name="Petit J.L."/>
            <person name="Porcel B.M."/>
            <person name="Poulsen N."/>
            <person name="Robison M."/>
            <person name="Rychlewski L."/>
            <person name="Rynearson T.A."/>
            <person name="Schmutz J."/>
            <person name="Shapiro H."/>
            <person name="Siaut M."/>
            <person name="Stanley M."/>
            <person name="Sussman M.R."/>
            <person name="Taylor A.R."/>
            <person name="Vardi A."/>
            <person name="von Dassow P."/>
            <person name="Vyverman W."/>
            <person name="Willis A."/>
            <person name="Wyrwicz L.S."/>
            <person name="Rokhsar D.S."/>
            <person name="Weissenbach J."/>
            <person name="Armbrust E.V."/>
            <person name="Green B.R."/>
            <person name="Van de Peer Y."/>
            <person name="Grigoriev I.V."/>
        </authorList>
    </citation>
    <scope>NUCLEOTIDE SEQUENCE [LARGE SCALE GENOMIC DNA]</scope>
    <source>
        <strain evidence="8 9">CCMP1335</strain>
    </source>
</reference>
<dbReference type="GO" id="GO:0005737">
    <property type="term" value="C:cytoplasm"/>
    <property type="evidence" value="ECO:0000318"/>
    <property type="project" value="GO_Central"/>
</dbReference>
<dbReference type="InterPro" id="IPR011990">
    <property type="entry name" value="TPR-like_helical_dom_sf"/>
</dbReference>
<evidence type="ECO:0000256" key="1">
    <source>
        <dbReference type="ARBA" id="ARBA00000971"/>
    </source>
</evidence>
<dbReference type="Gene3D" id="2.40.100.10">
    <property type="entry name" value="Cyclophilin-like"/>
    <property type="match status" value="1"/>
</dbReference>
<dbReference type="EC" id="5.2.1.8" evidence="2 5"/>
<evidence type="ECO:0000259" key="7">
    <source>
        <dbReference type="PROSITE" id="PS50072"/>
    </source>
</evidence>
<dbReference type="SUPFAM" id="SSF48452">
    <property type="entry name" value="TPR-like"/>
    <property type="match status" value="1"/>
</dbReference>
<dbReference type="PROSITE" id="PS00170">
    <property type="entry name" value="CSA_PPIASE_1"/>
    <property type="match status" value="1"/>
</dbReference>
<dbReference type="PANTHER" id="PTHR11071">
    <property type="entry name" value="PEPTIDYL-PROLYL CIS-TRANS ISOMERASE"/>
    <property type="match status" value="1"/>
</dbReference>
<dbReference type="eggNOG" id="KOG0543">
    <property type="taxonomic scope" value="Eukaryota"/>
</dbReference>
<dbReference type="STRING" id="35128.B8BR35"/>
<dbReference type="PROSITE" id="PS50059">
    <property type="entry name" value="FKBP_PPIASE"/>
    <property type="match status" value="1"/>
</dbReference>
<dbReference type="GO" id="GO:0003755">
    <property type="term" value="F:peptidyl-prolyl cis-trans isomerase activity"/>
    <property type="evidence" value="ECO:0000318"/>
    <property type="project" value="GO_Central"/>
</dbReference>
<evidence type="ECO:0000256" key="4">
    <source>
        <dbReference type="ARBA" id="ARBA00023235"/>
    </source>
</evidence>
<dbReference type="EMBL" id="CM000638">
    <property type="protein sequence ID" value="EED95898.1"/>
    <property type="molecule type" value="Genomic_DNA"/>
</dbReference>
<dbReference type="GeneID" id="7445146"/>
<evidence type="ECO:0000313" key="8">
    <source>
        <dbReference type="EMBL" id="EED95898.1"/>
    </source>
</evidence>
<proteinExistence type="predicted"/>
<feature type="domain" description="PPIase cyclophilin-type" evidence="7">
    <location>
        <begin position="312"/>
        <end position="476"/>
    </location>
</feature>
<dbReference type="HOGENOM" id="CLU_039800_0_0_1"/>
<dbReference type="PRINTS" id="PR00153">
    <property type="entry name" value="CSAPPISMRASE"/>
</dbReference>
<dbReference type="AlphaFoldDB" id="B8BR35"/>
<evidence type="ECO:0000313" key="9">
    <source>
        <dbReference type="Proteomes" id="UP000001449"/>
    </source>
</evidence>
<reference evidence="8 9" key="1">
    <citation type="journal article" date="2004" name="Science">
        <title>The genome of the diatom Thalassiosira pseudonana: ecology, evolution, and metabolism.</title>
        <authorList>
            <person name="Armbrust E.V."/>
            <person name="Berges J.A."/>
            <person name="Bowler C."/>
            <person name="Green B.R."/>
            <person name="Martinez D."/>
            <person name="Putnam N.H."/>
            <person name="Zhou S."/>
            <person name="Allen A.E."/>
            <person name="Apt K.E."/>
            <person name="Bechner M."/>
            <person name="Brzezinski M.A."/>
            <person name="Chaal B.K."/>
            <person name="Chiovitti A."/>
            <person name="Davis A.K."/>
            <person name="Demarest M.S."/>
            <person name="Detter J.C."/>
            <person name="Glavina T."/>
            <person name="Goodstein D."/>
            <person name="Hadi M.Z."/>
            <person name="Hellsten U."/>
            <person name="Hildebrand M."/>
            <person name="Jenkins B.D."/>
            <person name="Jurka J."/>
            <person name="Kapitonov V.V."/>
            <person name="Kroger N."/>
            <person name="Lau W.W."/>
            <person name="Lane T.W."/>
            <person name="Larimer F.W."/>
            <person name="Lippmeier J.C."/>
            <person name="Lucas S."/>
            <person name="Medina M."/>
            <person name="Montsant A."/>
            <person name="Obornik M."/>
            <person name="Parker M.S."/>
            <person name="Palenik B."/>
            <person name="Pazour G.J."/>
            <person name="Richardson P.M."/>
            <person name="Rynearson T.A."/>
            <person name="Saito M.A."/>
            <person name="Schwartz D.C."/>
            <person name="Thamatrakoln K."/>
            <person name="Valentin K."/>
            <person name="Vardi A."/>
            <person name="Wilkerson F.P."/>
            <person name="Rokhsar D.S."/>
        </authorList>
    </citation>
    <scope>NUCLEOTIDE SEQUENCE [LARGE SCALE GENOMIC DNA]</scope>
    <source>
        <strain evidence="8 9">CCMP1335</strain>
    </source>
</reference>
<dbReference type="SUPFAM" id="SSF54534">
    <property type="entry name" value="FKBP-like"/>
    <property type="match status" value="1"/>
</dbReference>
<dbReference type="InterPro" id="IPR029000">
    <property type="entry name" value="Cyclophilin-like_dom_sf"/>
</dbReference>
<keyword evidence="9" id="KW-1185">Reference proteome</keyword>
<dbReference type="PaxDb" id="35128-Thaps31535"/>
<feature type="domain" description="PPIase FKBP-type" evidence="6">
    <location>
        <begin position="33"/>
        <end position="122"/>
    </location>
</feature>
<dbReference type="PROSITE" id="PS50072">
    <property type="entry name" value="CSA_PPIASE_2"/>
    <property type="match status" value="1"/>
</dbReference>
<evidence type="ECO:0000256" key="3">
    <source>
        <dbReference type="ARBA" id="ARBA00023110"/>
    </source>
</evidence>
<name>B8BR35_THAPS</name>
<evidence type="ECO:0000256" key="2">
    <source>
        <dbReference type="ARBA" id="ARBA00013194"/>
    </source>
</evidence>
<organism evidence="8 9">
    <name type="scientific">Thalassiosira pseudonana</name>
    <name type="common">Marine diatom</name>
    <name type="synonym">Cyclotella nana</name>
    <dbReference type="NCBI Taxonomy" id="35128"/>
    <lineage>
        <taxon>Eukaryota</taxon>
        <taxon>Sar</taxon>
        <taxon>Stramenopiles</taxon>
        <taxon>Ochrophyta</taxon>
        <taxon>Bacillariophyta</taxon>
        <taxon>Coscinodiscophyceae</taxon>
        <taxon>Thalassiosirophycidae</taxon>
        <taxon>Thalassiosirales</taxon>
        <taxon>Thalassiosiraceae</taxon>
        <taxon>Thalassiosira</taxon>
    </lineage>
</organism>
<dbReference type="InterPro" id="IPR046357">
    <property type="entry name" value="PPIase_dom_sf"/>
</dbReference>
<accession>B8BR35</accession>
<dbReference type="Pfam" id="PF00254">
    <property type="entry name" value="FKBP_C"/>
    <property type="match status" value="1"/>
</dbReference>
<dbReference type="OMA" id="GPQFNDE"/>
<gene>
    <name evidence="8" type="ORF">THAPSDRAFT_31535</name>
</gene>
<dbReference type="SUPFAM" id="SSF50891">
    <property type="entry name" value="Cyclophilin-like"/>
    <property type="match status" value="1"/>
</dbReference>
<dbReference type="SMART" id="SM00028">
    <property type="entry name" value="TPR"/>
    <property type="match status" value="3"/>
</dbReference>
<dbReference type="Gene3D" id="3.10.50.40">
    <property type="match status" value="1"/>
</dbReference>
<dbReference type="GO" id="GO:0006457">
    <property type="term" value="P:protein folding"/>
    <property type="evidence" value="ECO:0000318"/>
    <property type="project" value="GO_Central"/>
</dbReference>
<dbReference type="KEGG" id="tps:THAPSDRAFT_31535"/>
<keyword evidence="3 5" id="KW-0697">Rotamase</keyword>
<dbReference type="InterPro" id="IPR002130">
    <property type="entry name" value="Cyclophilin-type_PPIase_dom"/>
</dbReference>
<dbReference type="InterPro" id="IPR020892">
    <property type="entry name" value="Cyclophilin-type_PPIase_CS"/>
</dbReference>
<dbReference type="FunFam" id="1.25.40.10:FF:000052">
    <property type="entry name" value="Aryl-hydrocarbon-interacting protein-like 1"/>
    <property type="match status" value="1"/>
</dbReference>
<dbReference type="InterPro" id="IPR001179">
    <property type="entry name" value="PPIase_FKBP_dom"/>
</dbReference>
<dbReference type="Proteomes" id="UP000001449">
    <property type="component" value="Chromosome 1"/>
</dbReference>
<dbReference type="eggNOG" id="KOG0546">
    <property type="taxonomic scope" value="Eukaryota"/>
</dbReference>
<dbReference type="GO" id="GO:0016018">
    <property type="term" value="F:cyclosporin A binding"/>
    <property type="evidence" value="ECO:0000318"/>
    <property type="project" value="GO_Central"/>
</dbReference>
<dbReference type="Gene3D" id="1.25.40.10">
    <property type="entry name" value="Tetratricopeptide repeat domain"/>
    <property type="match status" value="1"/>
</dbReference>
<dbReference type="FunCoup" id="B8BR35">
    <property type="interactions" value="276"/>
</dbReference>
<keyword evidence="4 5" id="KW-0413">Isomerase</keyword>
<dbReference type="InParanoid" id="B8BR35"/>
<evidence type="ECO:0000256" key="5">
    <source>
        <dbReference type="PROSITE-ProRule" id="PRU00277"/>
    </source>
</evidence>
<evidence type="ECO:0000259" key="6">
    <source>
        <dbReference type="PROSITE" id="PS50059"/>
    </source>
</evidence>
<dbReference type="PANTHER" id="PTHR11071:SF552">
    <property type="entry name" value="PEPTIDYL-PROLYL CIS-TRANS ISOMERASE CYP26-1"/>
    <property type="match status" value="1"/>
</dbReference>
<protein>
    <recommendedName>
        <fullName evidence="2 5">peptidylprolyl isomerase</fullName>
        <ecNumber evidence="2 5">5.2.1.8</ecNumber>
    </recommendedName>
</protein>